<organism evidence="2">
    <name type="scientific">marine sediment metagenome</name>
    <dbReference type="NCBI Taxonomy" id="412755"/>
    <lineage>
        <taxon>unclassified sequences</taxon>
        <taxon>metagenomes</taxon>
        <taxon>ecological metagenomes</taxon>
    </lineage>
</organism>
<evidence type="ECO:0000313" key="2">
    <source>
        <dbReference type="EMBL" id="KKK96486.1"/>
    </source>
</evidence>
<accession>A0A0F9CIJ2</accession>
<gene>
    <name evidence="2" type="ORF">LCGC14_2662270</name>
</gene>
<evidence type="ECO:0000256" key="1">
    <source>
        <dbReference type="SAM" id="Phobius"/>
    </source>
</evidence>
<evidence type="ECO:0008006" key="3">
    <source>
        <dbReference type="Google" id="ProtNLM"/>
    </source>
</evidence>
<dbReference type="AlphaFoldDB" id="A0A0F9CIJ2"/>
<protein>
    <recommendedName>
        <fullName evidence="3">CcmD family protein</fullName>
    </recommendedName>
</protein>
<dbReference type="EMBL" id="LAZR01046462">
    <property type="protein sequence ID" value="KKK96486.1"/>
    <property type="molecule type" value="Genomic_DNA"/>
</dbReference>
<sequence>MEAIKIYLALFSFGVIFYVTWLHSKITRLENEVRFLAGFVTTPEE</sequence>
<reference evidence="2" key="1">
    <citation type="journal article" date="2015" name="Nature">
        <title>Complex archaea that bridge the gap between prokaryotes and eukaryotes.</title>
        <authorList>
            <person name="Spang A."/>
            <person name="Saw J.H."/>
            <person name="Jorgensen S.L."/>
            <person name="Zaremba-Niedzwiedzka K."/>
            <person name="Martijn J."/>
            <person name="Lind A.E."/>
            <person name="van Eijk R."/>
            <person name="Schleper C."/>
            <person name="Guy L."/>
            <person name="Ettema T.J."/>
        </authorList>
    </citation>
    <scope>NUCLEOTIDE SEQUENCE</scope>
</reference>
<keyword evidence="1" id="KW-0472">Membrane</keyword>
<name>A0A0F9CIJ2_9ZZZZ</name>
<proteinExistence type="predicted"/>
<keyword evidence="1" id="KW-1133">Transmembrane helix</keyword>
<keyword evidence="1" id="KW-0812">Transmembrane</keyword>
<feature type="transmembrane region" description="Helical" evidence="1">
    <location>
        <begin position="6"/>
        <end position="24"/>
    </location>
</feature>
<comment type="caution">
    <text evidence="2">The sequence shown here is derived from an EMBL/GenBank/DDBJ whole genome shotgun (WGS) entry which is preliminary data.</text>
</comment>